<feature type="compositionally biased region" description="Low complexity" evidence="1">
    <location>
        <begin position="882"/>
        <end position="891"/>
    </location>
</feature>
<feature type="compositionally biased region" description="Acidic residues" evidence="1">
    <location>
        <begin position="207"/>
        <end position="220"/>
    </location>
</feature>
<feature type="region of interest" description="Disordered" evidence="1">
    <location>
        <begin position="426"/>
        <end position="453"/>
    </location>
</feature>
<feature type="compositionally biased region" description="Acidic residues" evidence="1">
    <location>
        <begin position="570"/>
        <end position="579"/>
    </location>
</feature>
<evidence type="ECO:0000313" key="3">
    <source>
        <dbReference type="Proteomes" id="UP000626092"/>
    </source>
</evidence>
<feature type="compositionally biased region" description="Acidic residues" evidence="1">
    <location>
        <begin position="635"/>
        <end position="657"/>
    </location>
</feature>
<proteinExistence type="predicted"/>
<dbReference type="EMBL" id="WJXA01000007">
    <property type="protein sequence ID" value="KAF7138377.1"/>
    <property type="molecule type" value="Genomic_DNA"/>
</dbReference>
<feature type="region of interest" description="Disordered" evidence="1">
    <location>
        <begin position="53"/>
        <end position="147"/>
    </location>
</feature>
<feature type="region of interest" description="Disordered" evidence="1">
    <location>
        <begin position="511"/>
        <end position="579"/>
    </location>
</feature>
<gene>
    <name evidence="2" type="ORF">RHSIM_Rhsim07G0237200</name>
</gene>
<feature type="compositionally biased region" description="Basic and acidic residues" evidence="1">
    <location>
        <begin position="110"/>
        <end position="130"/>
    </location>
</feature>
<feature type="region of interest" description="Disordered" evidence="1">
    <location>
        <begin position="1"/>
        <end position="22"/>
    </location>
</feature>
<feature type="region of interest" description="Disordered" evidence="1">
    <location>
        <begin position="470"/>
        <end position="494"/>
    </location>
</feature>
<feature type="compositionally biased region" description="Basic and acidic residues" evidence="1">
    <location>
        <begin position="235"/>
        <end position="256"/>
    </location>
</feature>
<feature type="region of interest" description="Disordered" evidence="1">
    <location>
        <begin position="874"/>
        <end position="896"/>
    </location>
</feature>
<dbReference type="PANTHER" id="PTHR36005:SF1">
    <property type="entry name" value="DNA LIGASE-LIKE PROTEIN"/>
    <property type="match status" value="1"/>
</dbReference>
<evidence type="ECO:0000256" key="1">
    <source>
        <dbReference type="SAM" id="MobiDB-lite"/>
    </source>
</evidence>
<feature type="compositionally biased region" description="Basic and acidic residues" evidence="1">
    <location>
        <begin position="71"/>
        <end position="80"/>
    </location>
</feature>
<sequence>MESDDDYESFSPPQQPSPPLHHRKLKRLKKSIHIANEVASVKKSLESRGLEYEAFGGENESNSGLGFDDVGDGREKKMLDRSAGVGENESEGFGVENELSSGFGGRRFGGGREESKRDLVFDNLDGERSDWSGGEGENGAGLEIERVEEKRVNERGLEGSEECDGCDDELNCALDGVGVGRERKEAKRFLDFDDVAGRVEEKRVSEEDLNESEECDDGGGDETNCGFDGLGFGEGQKETKRVLDFDDGGKGFEGKGSDQGGGVEGSAADLKAGRREKKRVSEEGSSESKGNKKKKKSGKSDGDVVRPKTSSSNRRREEKERKIYLQQLHAESQRLLRETRDVTFKPVPVVQKPISSVLEKIRQRKLEVLKKTISLQNKWSAAADNANLREDKMDLDSEKVIAVEREVDISVEVVQEETIVCHADVESGVDVSHADGSQEEARQSSDENTPSQMAVDEQSMLAFRAPVDDTQDLFGDSQSSEGKDTLYDDQNDSPTEEILAPSLLAMNLKFDSAPGDDISDDEEYNDKENIAPDRNDNGLSSPQGDPVKAFVDDEAVEEDDSDNDLMRFQEDEEDGDIEDYDELKDLIATGYDEKPIDNEMRNELHQKWLEQQDATGTDNLLQRLKFGSILKDTGLLDEDEEEGEDNEDDEEFGDEAVENNSKASVVRMNSRKAKQMIPHMFSDMNDGYLSDGEETERKLAKQRLLDKSEEQVTLLSPAKDESCREVFGLIKKLNIVPDAKKKAKTSSFFDKMLTGRSSNGPSKVAQSASVRDMILRVVYGGFKSSKTLDPTCLLPMICHFTVGKLELLYRPMSDTSSVSSFLGRATSNSLPSSHKKGTSTVRSFIFGRDDSNSRNSASISEDSSDVIPRENLPARNTVAKFSSSQSRVSTQSRKDPAEAVSGASLFEILKRSSMQSNVCNQDTTVELHEDYGAKTCSLCHHVSYTRGKELSEFSGLTNGQGNSWHEVHQGYQALHGDIYAYHSRKTRKLLKFGKALADCLAHSIDFWP</sequence>
<dbReference type="Proteomes" id="UP000626092">
    <property type="component" value="Unassembled WGS sequence"/>
</dbReference>
<dbReference type="PANTHER" id="PTHR36005">
    <property type="entry name" value="DNA LIGASE-LIKE PROTEIN"/>
    <property type="match status" value="1"/>
</dbReference>
<protein>
    <submittedName>
        <fullName evidence="2">Uncharacterized protein</fullName>
    </submittedName>
</protein>
<keyword evidence="3" id="KW-1185">Reference proteome</keyword>
<dbReference type="AlphaFoldDB" id="A0A834GYA2"/>
<feature type="region of interest" description="Disordered" evidence="1">
    <location>
        <begin position="200"/>
        <end position="321"/>
    </location>
</feature>
<feature type="compositionally biased region" description="Basic and acidic residues" evidence="1">
    <location>
        <begin position="526"/>
        <end position="536"/>
    </location>
</feature>
<name>A0A834GYA2_RHOSS</name>
<organism evidence="2 3">
    <name type="scientific">Rhododendron simsii</name>
    <name type="common">Sims's rhododendron</name>
    <dbReference type="NCBI Taxonomy" id="118357"/>
    <lineage>
        <taxon>Eukaryota</taxon>
        <taxon>Viridiplantae</taxon>
        <taxon>Streptophyta</taxon>
        <taxon>Embryophyta</taxon>
        <taxon>Tracheophyta</taxon>
        <taxon>Spermatophyta</taxon>
        <taxon>Magnoliopsida</taxon>
        <taxon>eudicotyledons</taxon>
        <taxon>Gunneridae</taxon>
        <taxon>Pentapetalae</taxon>
        <taxon>asterids</taxon>
        <taxon>Ericales</taxon>
        <taxon>Ericaceae</taxon>
        <taxon>Ericoideae</taxon>
        <taxon>Rhodoreae</taxon>
        <taxon>Rhododendron</taxon>
    </lineage>
</organism>
<accession>A0A834GYA2</accession>
<comment type="caution">
    <text evidence="2">The sequence shown here is derived from an EMBL/GenBank/DDBJ whole genome shotgun (WGS) entry which is preliminary data.</text>
</comment>
<evidence type="ECO:0000313" key="2">
    <source>
        <dbReference type="EMBL" id="KAF7138377.1"/>
    </source>
</evidence>
<dbReference type="OrthoDB" id="1919305at2759"/>
<reference evidence="2" key="1">
    <citation type="submission" date="2019-11" db="EMBL/GenBank/DDBJ databases">
        <authorList>
            <person name="Liu Y."/>
            <person name="Hou J."/>
            <person name="Li T.-Q."/>
            <person name="Guan C.-H."/>
            <person name="Wu X."/>
            <person name="Wu H.-Z."/>
            <person name="Ling F."/>
            <person name="Zhang R."/>
            <person name="Shi X.-G."/>
            <person name="Ren J.-P."/>
            <person name="Chen E.-F."/>
            <person name="Sun J.-M."/>
        </authorList>
    </citation>
    <scope>NUCLEOTIDE SEQUENCE</scope>
    <source>
        <strain evidence="2">Adult_tree_wgs_1</strain>
        <tissue evidence="2">Leaves</tissue>
    </source>
</reference>
<feature type="compositionally biased region" description="Acidic residues" evidence="1">
    <location>
        <begin position="552"/>
        <end position="563"/>
    </location>
</feature>
<feature type="region of interest" description="Disordered" evidence="1">
    <location>
        <begin position="634"/>
        <end position="663"/>
    </location>
</feature>